<evidence type="ECO:0000313" key="3">
    <source>
        <dbReference type="Proteomes" id="UP000546252"/>
    </source>
</evidence>
<feature type="transmembrane region" description="Helical" evidence="1">
    <location>
        <begin position="6"/>
        <end position="26"/>
    </location>
</feature>
<accession>A0A839FUQ7</accession>
<feature type="transmembrane region" description="Helical" evidence="1">
    <location>
        <begin position="38"/>
        <end position="60"/>
    </location>
</feature>
<protein>
    <recommendedName>
        <fullName evidence="4">Fe-S protein</fullName>
    </recommendedName>
</protein>
<dbReference type="AlphaFoldDB" id="A0A839FUQ7"/>
<dbReference type="EMBL" id="JACJIH010000001">
    <property type="protein sequence ID" value="MBA8922311.1"/>
    <property type="molecule type" value="Genomic_DNA"/>
</dbReference>
<keyword evidence="1" id="KW-0812">Transmembrane</keyword>
<evidence type="ECO:0000256" key="1">
    <source>
        <dbReference type="SAM" id="Phobius"/>
    </source>
</evidence>
<dbReference type="Proteomes" id="UP000546252">
    <property type="component" value="Unassembled WGS sequence"/>
</dbReference>
<reference evidence="2 3" key="1">
    <citation type="submission" date="2020-08" db="EMBL/GenBank/DDBJ databases">
        <title>Sequencing the genomes of 1000 actinobacteria strains.</title>
        <authorList>
            <person name="Klenk H.-P."/>
        </authorList>
    </citation>
    <scope>NUCLEOTIDE SEQUENCE [LARGE SCALE GENOMIC DNA]</scope>
    <source>
        <strain evidence="2 3">DSM 19081</strain>
    </source>
</reference>
<proteinExistence type="predicted"/>
<evidence type="ECO:0000313" key="2">
    <source>
        <dbReference type="EMBL" id="MBA8922311.1"/>
    </source>
</evidence>
<sequence length="124" mass="13063">MDTFYDLTVLTHLFAMATVIGGYFVVLRKPRPWPVMVWGARILLLSGLLIVALGEAADIWGGGDVNHLKIGIKLLGSLAVVATLEIAAGKSRRDNHAASQKLTHAAGIIATGNVLVAVLVPGLL</sequence>
<comment type="caution">
    <text evidence="2">The sequence shown here is derived from an EMBL/GenBank/DDBJ whole genome shotgun (WGS) entry which is preliminary data.</text>
</comment>
<evidence type="ECO:0008006" key="4">
    <source>
        <dbReference type="Google" id="ProtNLM"/>
    </source>
</evidence>
<keyword evidence="1" id="KW-0472">Membrane</keyword>
<feature type="transmembrane region" description="Helical" evidence="1">
    <location>
        <begin position="72"/>
        <end position="90"/>
    </location>
</feature>
<organism evidence="2 3">
    <name type="scientific">Nesterenkonia jeotgali</name>
    <dbReference type="NCBI Taxonomy" id="317018"/>
    <lineage>
        <taxon>Bacteria</taxon>
        <taxon>Bacillati</taxon>
        <taxon>Actinomycetota</taxon>
        <taxon>Actinomycetes</taxon>
        <taxon>Micrococcales</taxon>
        <taxon>Micrococcaceae</taxon>
        <taxon>Nesterenkonia</taxon>
    </lineage>
</organism>
<keyword evidence="1" id="KW-1133">Transmembrane helix</keyword>
<dbReference type="RefSeq" id="WP_182495805.1">
    <property type="nucleotide sequence ID" value="NZ_BAAAKT010000004.1"/>
</dbReference>
<feature type="transmembrane region" description="Helical" evidence="1">
    <location>
        <begin position="102"/>
        <end position="123"/>
    </location>
</feature>
<name>A0A839FUQ7_9MICC</name>
<gene>
    <name evidence="2" type="ORF">HNR24_002244</name>
</gene>